<sequence length="303" mass="35423">MEYLYYKSEKGNFGDDLNGWLWPKLFGPEDTSDDLAFLGIGTILYEKNKHIISAQDKRKVVFGTGVRPIHKQFPLDASWDIRFLRGPLSSNHFNREFKYISDAAYALKLLPEFQKISNTTKQYNVSFIPYFKSESYFDWKSICKELGIHYITTHTDLGIEYTLREIAASNFIISEAMHGAILADIFRIPWRRFVLTTPFTEGERVSEFKWADWMNSVEIFQHDPLYVPLYKKGRFHSMIKRFSGGSVEANVFLKNKVKDQILKTLSQRDITFDMSSDQRANQVFSRMGDEVELLNQKLHKTVY</sequence>
<dbReference type="RefSeq" id="WP_137404041.1">
    <property type="nucleotide sequence ID" value="NZ_BMIU01000005.1"/>
</dbReference>
<evidence type="ECO:0000259" key="1">
    <source>
        <dbReference type="Pfam" id="PF04230"/>
    </source>
</evidence>
<feature type="domain" description="Polysaccharide pyruvyl transferase" evidence="1">
    <location>
        <begin position="48"/>
        <end position="190"/>
    </location>
</feature>
<gene>
    <name evidence="2" type="ORF">GCM10011339_12410</name>
</gene>
<organism evidence="2 3">
    <name type="scientific">Echinicola rosea</name>
    <dbReference type="NCBI Taxonomy" id="1807691"/>
    <lineage>
        <taxon>Bacteria</taxon>
        <taxon>Pseudomonadati</taxon>
        <taxon>Bacteroidota</taxon>
        <taxon>Cytophagia</taxon>
        <taxon>Cytophagales</taxon>
        <taxon>Cyclobacteriaceae</taxon>
        <taxon>Echinicola</taxon>
    </lineage>
</organism>
<dbReference type="Pfam" id="PF04230">
    <property type="entry name" value="PS_pyruv_trans"/>
    <property type="match status" value="1"/>
</dbReference>
<dbReference type="InterPro" id="IPR007345">
    <property type="entry name" value="Polysacch_pyruvyl_Trfase"/>
</dbReference>
<protein>
    <recommendedName>
        <fullName evidence="1">Polysaccharide pyruvyl transferase domain-containing protein</fullName>
    </recommendedName>
</protein>
<comment type="caution">
    <text evidence="2">The sequence shown here is derived from an EMBL/GenBank/DDBJ whole genome shotgun (WGS) entry which is preliminary data.</text>
</comment>
<accession>A0ABQ1UUD2</accession>
<dbReference type="EMBL" id="BMIU01000005">
    <property type="protein sequence ID" value="GGF25806.1"/>
    <property type="molecule type" value="Genomic_DNA"/>
</dbReference>
<evidence type="ECO:0000313" key="2">
    <source>
        <dbReference type="EMBL" id="GGF25806.1"/>
    </source>
</evidence>
<proteinExistence type="predicted"/>
<reference evidence="3" key="1">
    <citation type="journal article" date="2019" name="Int. J. Syst. Evol. Microbiol.">
        <title>The Global Catalogue of Microorganisms (GCM) 10K type strain sequencing project: providing services to taxonomists for standard genome sequencing and annotation.</title>
        <authorList>
            <consortium name="The Broad Institute Genomics Platform"/>
            <consortium name="The Broad Institute Genome Sequencing Center for Infectious Disease"/>
            <person name="Wu L."/>
            <person name="Ma J."/>
        </authorList>
    </citation>
    <scope>NUCLEOTIDE SEQUENCE [LARGE SCALE GENOMIC DNA]</scope>
    <source>
        <strain evidence="3">CGMCC 1.15407</strain>
    </source>
</reference>
<evidence type="ECO:0000313" key="3">
    <source>
        <dbReference type="Proteomes" id="UP000647339"/>
    </source>
</evidence>
<name>A0ABQ1UUD2_9BACT</name>
<dbReference type="Proteomes" id="UP000647339">
    <property type="component" value="Unassembled WGS sequence"/>
</dbReference>
<keyword evidence="3" id="KW-1185">Reference proteome</keyword>